<evidence type="ECO:0000259" key="9">
    <source>
        <dbReference type="Pfam" id="PF06148"/>
    </source>
</evidence>
<dbReference type="Proteomes" id="UP001497392">
    <property type="component" value="Unassembled WGS sequence"/>
</dbReference>
<dbReference type="PANTHER" id="PTHR12961">
    <property type="entry name" value="CONSERVED OLIGOMERIC GOLGI COMPLEX COMPONENT 2"/>
    <property type="match status" value="1"/>
</dbReference>
<comment type="caution">
    <text evidence="11">The sequence shown here is derived from an EMBL/GenBank/DDBJ whole genome shotgun (WGS) entry which is preliminary data.</text>
</comment>
<evidence type="ECO:0000256" key="7">
    <source>
        <dbReference type="ARBA" id="ARBA00023136"/>
    </source>
</evidence>
<feature type="domain" description="Conserved oligomeric Golgi complex subunit 2 N-terminal" evidence="9">
    <location>
        <begin position="33"/>
        <end position="105"/>
    </location>
</feature>
<dbReference type="Pfam" id="PF06148">
    <property type="entry name" value="COG2_N"/>
    <property type="match status" value="1"/>
</dbReference>
<name>A0ABP1FNH6_9CHLO</name>
<organism evidence="11 12">
    <name type="scientific">Coccomyxa viridis</name>
    <dbReference type="NCBI Taxonomy" id="1274662"/>
    <lineage>
        <taxon>Eukaryota</taxon>
        <taxon>Viridiplantae</taxon>
        <taxon>Chlorophyta</taxon>
        <taxon>core chlorophytes</taxon>
        <taxon>Trebouxiophyceae</taxon>
        <taxon>Trebouxiophyceae incertae sedis</taxon>
        <taxon>Coccomyxaceae</taxon>
        <taxon>Coccomyxa</taxon>
    </lineage>
</organism>
<evidence type="ECO:0000259" key="10">
    <source>
        <dbReference type="Pfam" id="PF12022"/>
    </source>
</evidence>
<keyword evidence="5" id="KW-0653">Protein transport</keyword>
<keyword evidence="4" id="KW-0813">Transport</keyword>
<evidence type="ECO:0000313" key="11">
    <source>
        <dbReference type="EMBL" id="CAL5220476.1"/>
    </source>
</evidence>
<evidence type="ECO:0000256" key="6">
    <source>
        <dbReference type="ARBA" id="ARBA00023034"/>
    </source>
</evidence>
<keyword evidence="6" id="KW-0333">Golgi apparatus</keyword>
<protein>
    <recommendedName>
        <fullName evidence="3">Conserved oligomeric Golgi complex subunit 2</fullName>
    </recommendedName>
    <alternativeName>
        <fullName evidence="8">Component of oligomeric Golgi complex 2</fullName>
    </alternativeName>
</protein>
<sequence length="752" mass="82092">MSSRNGAIEAAPLTVQQYSTARTGVANGRESHWFDSERFLDPQFNAEQYVADLRRYVPLESLSSELDAYLAVLRNRLLEVINEHYADFVSLSSRLVNVDTAVLRMQKPLLEIRDKLLAVRNSVSGALDYLRDGLNRRQDVASVRALLEVMQDAAHVMAKVEKLLAEISTMEDSGTKGRPESAGGSPLEARVRIFERLATEVARLNFYTTRGKELQFVQQLEPRMKAGAGKLQKLLSEGLAQALREGNASAHIHCLQAFAAIGDAAGAEKILREVVVAPLVRSGLSAATDKSSAPSASSSSSSFPQVLDVLATAIDEEVGSLLRGIDHVQIGLQLFDFLGSAVLAEVDTQLATAMPGAFSVGVPERFVANYKASQRFLERLEALSSTTRALETFRGSVAYQSWLDRWKLSVYYGLCFQNVASALESGLSSAELTAPVTAGNPLELALQPTLALHRALQRCLAQEVWVEPLAGRFLRLVLQLLSRFSSWLSGGLKAREAAAGQPAAGLAEASTQVHSWAIGIRADHLCSLRADIEKLLDWLECDYSAQLMLMLPSSNRESQDSVRSAMQTAGHTLEQQSDSITNTIVTDLVQQCAQVLKQLQGIMVTYRMTSKPKPTKASHYVSGILKPLSAVLATQQASRLSEATRSAIAQGVVTGVTKQYVTQVRDQLQAMRTAELSLQKVRKNRALEASADGAKPLSDVDKVNAQLFLDAQDYGTHISRSGLEPRHIPAYIELWNIVAPIDQQQEVTLAKQ</sequence>
<dbReference type="EMBL" id="CAXHTA020000004">
    <property type="protein sequence ID" value="CAL5220476.1"/>
    <property type="molecule type" value="Genomic_DNA"/>
</dbReference>
<keyword evidence="12" id="KW-1185">Reference proteome</keyword>
<gene>
    <name evidence="11" type="primary">g2500</name>
    <name evidence="11" type="ORF">VP750_LOCUS2135</name>
</gene>
<evidence type="ECO:0000256" key="3">
    <source>
        <dbReference type="ARBA" id="ARBA00020977"/>
    </source>
</evidence>
<proteinExistence type="inferred from homology"/>
<dbReference type="Pfam" id="PF12022">
    <property type="entry name" value="COG2_C"/>
    <property type="match status" value="1"/>
</dbReference>
<reference evidence="11 12" key="1">
    <citation type="submission" date="2024-06" db="EMBL/GenBank/DDBJ databases">
        <authorList>
            <person name="Kraege A."/>
            <person name="Thomma B."/>
        </authorList>
    </citation>
    <scope>NUCLEOTIDE SEQUENCE [LARGE SCALE GENOMIC DNA]</scope>
</reference>
<accession>A0ABP1FNH6</accession>
<evidence type="ECO:0000256" key="8">
    <source>
        <dbReference type="ARBA" id="ARBA00031344"/>
    </source>
</evidence>
<evidence type="ECO:0000313" key="12">
    <source>
        <dbReference type="Proteomes" id="UP001497392"/>
    </source>
</evidence>
<dbReference type="InterPro" id="IPR024602">
    <property type="entry name" value="COG_su2_N"/>
</dbReference>
<dbReference type="PANTHER" id="PTHR12961:SF0">
    <property type="entry name" value="CONSERVED OLIGOMERIC GOLGI COMPLEX SUBUNIT 2"/>
    <property type="match status" value="1"/>
</dbReference>
<keyword evidence="7" id="KW-0472">Membrane</keyword>
<evidence type="ECO:0000256" key="1">
    <source>
        <dbReference type="ARBA" id="ARBA00004395"/>
    </source>
</evidence>
<evidence type="ECO:0000256" key="2">
    <source>
        <dbReference type="ARBA" id="ARBA00007603"/>
    </source>
</evidence>
<comment type="subcellular location">
    <subcellularLocation>
        <location evidence="1">Golgi apparatus membrane</location>
        <topology evidence="1">Peripheral membrane protein</topology>
    </subcellularLocation>
</comment>
<dbReference type="InterPro" id="IPR024603">
    <property type="entry name" value="COG_complex_COG2_C"/>
</dbReference>
<dbReference type="InterPro" id="IPR009316">
    <property type="entry name" value="COG2"/>
</dbReference>
<evidence type="ECO:0000256" key="4">
    <source>
        <dbReference type="ARBA" id="ARBA00022448"/>
    </source>
</evidence>
<comment type="similarity">
    <text evidence="2">Belongs to the COG2 family.</text>
</comment>
<feature type="domain" description="COG complex component COG2 C-terminal" evidence="10">
    <location>
        <begin position="404"/>
        <end position="711"/>
    </location>
</feature>
<evidence type="ECO:0000256" key="5">
    <source>
        <dbReference type="ARBA" id="ARBA00022927"/>
    </source>
</evidence>